<evidence type="ECO:0000256" key="3">
    <source>
        <dbReference type="ARBA" id="ARBA00048462"/>
    </source>
</evidence>
<evidence type="ECO:0000259" key="6">
    <source>
        <dbReference type="SMART" id="SM00827"/>
    </source>
</evidence>
<dbReference type="InterPro" id="IPR004410">
    <property type="entry name" value="Malonyl_CoA-ACP_transAc_FabD"/>
</dbReference>
<dbReference type="PANTHER" id="PTHR42681:SF1">
    <property type="entry name" value="MALONYL-COA-ACYL CARRIER PROTEIN TRANSACYLASE, MITOCHONDRIAL"/>
    <property type="match status" value="1"/>
</dbReference>
<evidence type="ECO:0000256" key="1">
    <source>
        <dbReference type="ARBA" id="ARBA00022679"/>
    </source>
</evidence>
<dbReference type="SUPFAM" id="SSF52151">
    <property type="entry name" value="FabD/lysophospholipase-like"/>
    <property type="match status" value="1"/>
</dbReference>
<dbReference type="InterPro" id="IPR016035">
    <property type="entry name" value="Acyl_Trfase/lysoPLipase"/>
</dbReference>
<dbReference type="InterPro" id="IPR014043">
    <property type="entry name" value="Acyl_transferase_dom"/>
</dbReference>
<feature type="active site" evidence="5">
    <location>
        <position position="91"/>
    </location>
</feature>
<evidence type="ECO:0000256" key="4">
    <source>
        <dbReference type="PIRNR" id="PIRNR000446"/>
    </source>
</evidence>
<dbReference type="GO" id="GO:0005829">
    <property type="term" value="C:cytosol"/>
    <property type="evidence" value="ECO:0007669"/>
    <property type="project" value="TreeGrafter"/>
</dbReference>
<gene>
    <name evidence="7" type="primary">fabD</name>
    <name evidence="7" type="ORF">IEO70_00030</name>
</gene>
<keyword evidence="2 4" id="KW-0012">Acyltransferase</keyword>
<protein>
    <recommendedName>
        <fullName evidence="4">Malonyl CoA-acyl carrier protein transacylase</fullName>
        <ecNumber evidence="4">2.3.1.39</ecNumber>
    </recommendedName>
</protein>
<dbReference type="InterPro" id="IPR024925">
    <property type="entry name" value="Malonyl_CoA-ACP_transAc"/>
</dbReference>
<dbReference type="RefSeq" id="WP_190996313.1">
    <property type="nucleotide sequence ID" value="NZ_JACXSI010000001.1"/>
</dbReference>
<keyword evidence="8" id="KW-1185">Reference proteome</keyword>
<proteinExistence type="inferred from homology"/>
<feature type="active site" evidence="5">
    <location>
        <position position="201"/>
    </location>
</feature>
<feature type="domain" description="Malonyl-CoA:ACP transacylase (MAT)" evidence="6">
    <location>
        <begin position="7"/>
        <end position="312"/>
    </location>
</feature>
<dbReference type="InterPro" id="IPR001227">
    <property type="entry name" value="Ac_transferase_dom_sf"/>
</dbReference>
<dbReference type="SUPFAM" id="SSF55048">
    <property type="entry name" value="Probable ACP-binding domain of malonyl-CoA ACP transacylase"/>
    <property type="match status" value="1"/>
</dbReference>
<name>A0A927H9R1_9BACI</name>
<keyword evidence="1 4" id="KW-0808">Transferase</keyword>
<dbReference type="GO" id="GO:0006633">
    <property type="term" value="P:fatty acid biosynthetic process"/>
    <property type="evidence" value="ECO:0007669"/>
    <property type="project" value="TreeGrafter"/>
</dbReference>
<evidence type="ECO:0000313" key="8">
    <source>
        <dbReference type="Proteomes" id="UP000602076"/>
    </source>
</evidence>
<dbReference type="EMBL" id="JACXSI010000001">
    <property type="protein sequence ID" value="MBD3106762.1"/>
    <property type="molecule type" value="Genomic_DNA"/>
</dbReference>
<comment type="caution">
    <text evidence="7">The sequence shown here is derived from an EMBL/GenBank/DDBJ whole genome shotgun (WGS) entry which is preliminary data.</text>
</comment>
<dbReference type="InterPro" id="IPR016036">
    <property type="entry name" value="Malonyl_transacylase_ACP-bd"/>
</dbReference>
<organism evidence="7 8">
    <name type="scientific">Peribacillus faecalis</name>
    <dbReference type="NCBI Taxonomy" id="2772559"/>
    <lineage>
        <taxon>Bacteria</taxon>
        <taxon>Bacillati</taxon>
        <taxon>Bacillota</taxon>
        <taxon>Bacilli</taxon>
        <taxon>Bacillales</taxon>
        <taxon>Bacillaceae</taxon>
        <taxon>Peribacillus</taxon>
    </lineage>
</organism>
<dbReference type="Gene3D" id="3.40.366.10">
    <property type="entry name" value="Malonyl-Coenzyme A Acyl Carrier Protein, domain 2"/>
    <property type="match status" value="1"/>
</dbReference>
<evidence type="ECO:0000256" key="5">
    <source>
        <dbReference type="PIRSR" id="PIRSR000446-1"/>
    </source>
</evidence>
<sequence>MAVIGFVFPGQGSQSVGMGLELAEQFESVRAYYEKADEVLEVSLSELIFQGPQEKLTLTANAQPALLTTSIAIMSRLQQFGIKPDYVAGHSLGEYSALVAGGMLDFEDAVRIVRKRGEFMEKAVPAGVGKMAAILGLDRRTLEDLTSSISADGYSVQLANINCPGQIVISGSAEGVTIACEKAKESGAKRAIMLDVSGPFHSSLMQPAAADLNEVLVQFLWKNAEVPVVSNVNAKPITSADEMKVKLLQQLYSPVLWQDCVEHMIELGVDTFIEIGSGKVLSGLIKKINRSVKVYSVSNEKEIQAVVAALKEE</sequence>
<reference evidence="7" key="1">
    <citation type="submission" date="2020-09" db="EMBL/GenBank/DDBJ databases">
        <title>Bacillus faecalis sp. nov., a moderately halophilic bacterium isolated from cow faeces.</title>
        <authorList>
            <person name="Jiang L."/>
            <person name="Lee J."/>
        </authorList>
    </citation>
    <scope>NUCLEOTIDE SEQUENCE</scope>
    <source>
        <strain evidence="7">AGMB 02131</strain>
    </source>
</reference>
<dbReference type="InterPro" id="IPR050858">
    <property type="entry name" value="Mal-CoA-ACP_Trans/PKS_FabD"/>
</dbReference>
<dbReference type="EC" id="2.3.1.39" evidence="4"/>
<dbReference type="NCBIfam" id="TIGR00128">
    <property type="entry name" value="fabD"/>
    <property type="match status" value="1"/>
</dbReference>
<comment type="catalytic activity">
    <reaction evidence="3 4">
        <text>holo-[ACP] + malonyl-CoA = malonyl-[ACP] + CoA</text>
        <dbReference type="Rhea" id="RHEA:41792"/>
        <dbReference type="Rhea" id="RHEA-COMP:9623"/>
        <dbReference type="Rhea" id="RHEA-COMP:9685"/>
        <dbReference type="ChEBI" id="CHEBI:57287"/>
        <dbReference type="ChEBI" id="CHEBI:57384"/>
        <dbReference type="ChEBI" id="CHEBI:64479"/>
        <dbReference type="ChEBI" id="CHEBI:78449"/>
        <dbReference type="EC" id="2.3.1.39"/>
    </reaction>
</comment>
<dbReference type="Pfam" id="PF00698">
    <property type="entry name" value="Acyl_transf_1"/>
    <property type="match status" value="1"/>
</dbReference>
<dbReference type="GO" id="GO:0004314">
    <property type="term" value="F:[acyl-carrier-protein] S-malonyltransferase activity"/>
    <property type="evidence" value="ECO:0007669"/>
    <property type="project" value="UniProtKB-EC"/>
</dbReference>
<evidence type="ECO:0000256" key="2">
    <source>
        <dbReference type="ARBA" id="ARBA00023315"/>
    </source>
</evidence>
<accession>A0A927H9R1</accession>
<dbReference type="FunFam" id="3.30.70.250:FF:000001">
    <property type="entry name" value="Malonyl CoA-acyl carrier protein transacylase"/>
    <property type="match status" value="1"/>
</dbReference>
<comment type="similarity">
    <text evidence="4">Belongs to the fabD family.</text>
</comment>
<dbReference type="PANTHER" id="PTHR42681">
    <property type="entry name" value="MALONYL-COA-ACYL CARRIER PROTEIN TRANSACYLASE, MITOCHONDRIAL"/>
    <property type="match status" value="1"/>
</dbReference>
<dbReference type="PIRSF" id="PIRSF000446">
    <property type="entry name" value="Mct"/>
    <property type="match status" value="1"/>
</dbReference>
<dbReference type="AlphaFoldDB" id="A0A927H9R1"/>
<evidence type="ECO:0000313" key="7">
    <source>
        <dbReference type="EMBL" id="MBD3106762.1"/>
    </source>
</evidence>
<dbReference type="Gene3D" id="3.30.70.250">
    <property type="entry name" value="Malonyl-CoA ACP transacylase, ACP-binding"/>
    <property type="match status" value="1"/>
</dbReference>
<dbReference type="SMART" id="SM00827">
    <property type="entry name" value="PKS_AT"/>
    <property type="match status" value="1"/>
</dbReference>
<dbReference type="Proteomes" id="UP000602076">
    <property type="component" value="Unassembled WGS sequence"/>
</dbReference>